<dbReference type="InterPro" id="IPR044788">
    <property type="entry name" value="X8_dom_prot"/>
</dbReference>
<comment type="caution">
    <text evidence="4">The sequence shown here is derived from an EMBL/GenBank/DDBJ whole genome shotgun (WGS) entry which is preliminary data.</text>
</comment>
<evidence type="ECO:0000259" key="3">
    <source>
        <dbReference type="SMART" id="SM00768"/>
    </source>
</evidence>
<feature type="chain" id="PRO_5042085862" evidence="2">
    <location>
        <begin position="26"/>
        <end position="115"/>
    </location>
</feature>
<keyword evidence="5" id="KW-1185">Reference proteome</keyword>
<gene>
    <name evidence="4" type="ORF">POM88_045002</name>
</gene>
<dbReference type="Pfam" id="PF07983">
    <property type="entry name" value="X8"/>
    <property type="match status" value="1"/>
</dbReference>
<accession>A0AAD8M5Z0</accession>
<protein>
    <submittedName>
        <fullName evidence="4">Major pollen allergen Ole e 10</fullName>
    </submittedName>
</protein>
<evidence type="ECO:0000313" key="4">
    <source>
        <dbReference type="EMBL" id="KAK1360528.1"/>
    </source>
</evidence>
<evidence type="ECO:0000313" key="5">
    <source>
        <dbReference type="Proteomes" id="UP001237642"/>
    </source>
</evidence>
<dbReference type="SMART" id="SM00768">
    <property type="entry name" value="X8"/>
    <property type="match status" value="1"/>
</dbReference>
<name>A0AAD8M5Z0_9APIA</name>
<dbReference type="Gene3D" id="1.20.58.1040">
    <property type="match status" value="1"/>
</dbReference>
<keyword evidence="1 2" id="KW-0732">Signal</keyword>
<dbReference type="Proteomes" id="UP001237642">
    <property type="component" value="Unassembled WGS sequence"/>
</dbReference>
<sequence length="115" mass="12847">MAKLPALSFCLLVVSFITVATFTLAHEEKTWCVAKPSTDEIALQNNIEYACTNVECSTFLQPGCPCFTPDNRFNHASVAMNVYYQRQGRNQWNCDFNNSAIVTVTDPSYGGCVYE</sequence>
<dbReference type="PANTHER" id="PTHR31044">
    <property type="entry name" value="BETA-1,3 GLUCANASE"/>
    <property type="match status" value="1"/>
</dbReference>
<dbReference type="GO" id="GO:0009506">
    <property type="term" value="C:plasmodesma"/>
    <property type="evidence" value="ECO:0007669"/>
    <property type="project" value="UniProtKB-ARBA"/>
</dbReference>
<proteinExistence type="predicted"/>
<evidence type="ECO:0000256" key="1">
    <source>
        <dbReference type="ARBA" id="ARBA00022729"/>
    </source>
</evidence>
<dbReference type="AlphaFoldDB" id="A0AAD8M5Z0"/>
<dbReference type="InterPro" id="IPR012946">
    <property type="entry name" value="X8"/>
</dbReference>
<organism evidence="4 5">
    <name type="scientific">Heracleum sosnowskyi</name>
    <dbReference type="NCBI Taxonomy" id="360622"/>
    <lineage>
        <taxon>Eukaryota</taxon>
        <taxon>Viridiplantae</taxon>
        <taxon>Streptophyta</taxon>
        <taxon>Embryophyta</taxon>
        <taxon>Tracheophyta</taxon>
        <taxon>Spermatophyta</taxon>
        <taxon>Magnoliopsida</taxon>
        <taxon>eudicotyledons</taxon>
        <taxon>Gunneridae</taxon>
        <taxon>Pentapetalae</taxon>
        <taxon>asterids</taxon>
        <taxon>campanulids</taxon>
        <taxon>Apiales</taxon>
        <taxon>Apiaceae</taxon>
        <taxon>Apioideae</taxon>
        <taxon>apioid superclade</taxon>
        <taxon>Tordylieae</taxon>
        <taxon>Tordyliinae</taxon>
        <taxon>Heracleum</taxon>
    </lineage>
</organism>
<dbReference type="PANTHER" id="PTHR31044:SF57">
    <property type="entry name" value="CARBOHYDRATE-BINDING X8 DOMAIN SUPERFAMILY PROTEIN"/>
    <property type="match status" value="1"/>
</dbReference>
<evidence type="ECO:0000256" key="2">
    <source>
        <dbReference type="SAM" id="SignalP"/>
    </source>
</evidence>
<feature type="domain" description="X8" evidence="3">
    <location>
        <begin position="30"/>
        <end position="114"/>
    </location>
</feature>
<reference evidence="4" key="1">
    <citation type="submission" date="2023-02" db="EMBL/GenBank/DDBJ databases">
        <title>Genome of toxic invasive species Heracleum sosnowskyi carries increased number of genes despite the absence of recent whole-genome duplications.</title>
        <authorList>
            <person name="Schelkunov M."/>
            <person name="Shtratnikova V."/>
            <person name="Makarenko M."/>
            <person name="Klepikova A."/>
            <person name="Omelchenko D."/>
            <person name="Novikova G."/>
            <person name="Obukhova E."/>
            <person name="Bogdanov V."/>
            <person name="Penin A."/>
            <person name="Logacheva M."/>
        </authorList>
    </citation>
    <scope>NUCLEOTIDE SEQUENCE</scope>
    <source>
        <strain evidence="4">Hsosn_3</strain>
        <tissue evidence="4">Leaf</tissue>
    </source>
</reference>
<dbReference type="EMBL" id="JAUIZM010000010">
    <property type="protein sequence ID" value="KAK1360528.1"/>
    <property type="molecule type" value="Genomic_DNA"/>
</dbReference>
<reference evidence="4" key="2">
    <citation type="submission" date="2023-05" db="EMBL/GenBank/DDBJ databases">
        <authorList>
            <person name="Schelkunov M.I."/>
        </authorList>
    </citation>
    <scope>NUCLEOTIDE SEQUENCE</scope>
    <source>
        <strain evidence="4">Hsosn_3</strain>
        <tissue evidence="4">Leaf</tissue>
    </source>
</reference>
<feature type="signal peptide" evidence="2">
    <location>
        <begin position="1"/>
        <end position="25"/>
    </location>
</feature>